<reference evidence="11 12" key="2">
    <citation type="submission" date="2018-11" db="EMBL/GenBank/DDBJ databases">
        <authorList>
            <consortium name="Pathogen Informatics"/>
        </authorList>
    </citation>
    <scope>NUCLEOTIDE SEQUENCE [LARGE SCALE GENOMIC DNA]</scope>
</reference>
<dbReference type="GO" id="GO:0016075">
    <property type="term" value="P:rRNA catabolic process"/>
    <property type="evidence" value="ECO:0007669"/>
    <property type="project" value="TreeGrafter"/>
</dbReference>
<dbReference type="Pfam" id="PF01138">
    <property type="entry name" value="RNase_PH"/>
    <property type="match status" value="1"/>
</dbReference>
<dbReference type="GO" id="GO:0000467">
    <property type="term" value="P:exonucleolytic trimming to generate mature 3'-end of 5.8S rRNA from tricistronic rRNA transcript (SSU-rRNA, 5.8S rRNA, LSU-rRNA)"/>
    <property type="evidence" value="ECO:0007669"/>
    <property type="project" value="TreeGrafter"/>
</dbReference>
<evidence type="ECO:0000256" key="6">
    <source>
        <dbReference type="ARBA" id="ARBA00022835"/>
    </source>
</evidence>
<evidence type="ECO:0000256" key="1">
    <source>
        <dbReference type="ARBA" id="ARBA00004496"/>
    </source>
</evidence>
<feature type="domain" description="Exoribonuclease phosphorolytic" evidence="10">
    <location>
        <begin position="33"/>
        <end position="155"/>
    </location>
</feature>
<comment type="subcellular location">
    <subcellularLocation>
        <location evidence="1">Cytoplasm</location>
    </subcellularLocation>
    <subcellularLocation>
        <location evidence="2">Nucleus</location>
        <location evidence="2">Nucleolus</location>
    </subcellularLocation>
</comment>
<dbReference type="OrthoDB" id="45882at2759"/>
<dbReference type="GO" id="GO:0035925">
    <property type="term" value="F:mRNA 3'-UTR AU-rich region binding"/>
    <property type="evidence" value="ECO:0007669"/>
    <property type="project" value="TreeGrafter"/>
</dbReference>
<dbReference type="GO" id="GO:0034476">
    <property type="term" value="P:U5 snRNA 3'-end processing"/>
    <property type="evidence" value="ECO:0007669"/>
    <property type="project" value="TreeGrafter"/>
</dbReference>
<evidence type="ECO:0000259" key="10">
    <source>
        <dbReference type="Pfam" id="PF01138"/>
    </source>
</evidence>
<reference evidence="13" key="1">
    <citation type="submission" date="2017-02" db="UniProtKB">
        <authorList>
            <consortium name="WormBaseParasite"/>
        </authorList>
    </citation>
    <scope>IDENTIFICATION</scope>
</reference>
<dbReference type="InterPro" id="IPR001247">
    <property type="entry name" value="ExoRNase_PH_dom1"/>
</dbReference>
<keyword evidence="12" id="KW-1185">Reference proteome</keyword>
<dbReference type="AlphaFoldDB" id="A0A0N5CM06"/>
<keyword evidence="4" id="KW-0963">Cytoplasm</keyword>
<dbReference type="SUPFAM" id="SSF55666">
    <property type="entry name" value="Ribonuclease PH domain 2-like"/>
    <property type="match status" value="1"/>
</dbReference>
<dbReference type="GO" id="GO:0071035">
    <property type="term" value="P:nuclear polyadenylation-dependent rRNA catabolic process"/>
    <property type="evidence" value="ECO:0007669"/>
    <property type="project" value="TreeGrafter"/>
</dbReference>
<evidence type="ECO:0000256" key="9">
    <source>
        <dbReference type="ARBA" id="ARBA00030617"/>
    </source>
</evidence>
<dbReference type="GO" id="GO:0071038">
    <property type="term" value="P:TRAMP-dependent tRNA surveillance pathway"/>
    <property type="evidence" value="ECO:0007669"/>
    <property type="project" value="TreeGrafter"/>
</dbReference>
<dbReference type="GO" id="GO:0034473">
    <property type="term" value="P:U1 snRNA 3'-end processing"/>
    <property type="evidence" value="ECO:0007669"/>
    <property type="project" value="TreeGrafter"/>
</dbReference>
<keyword evidence="7" id="KW-0694">RNA-binding</keyword>
<dbReference type="GO" id="GO:0005730">
    <property type="term" value="C:nucleolus"/>
    <property type="evidence" value="ECO:0007669"/>
    <property type="project" value="UniProtKB-SubCell"/>
</dbReference>
<dbReference type="GO" id="GO:0000176">
    <property type="term" value="C:nuclear exosome (RNase complex)"/>
    <property type="evidence" value="ECO:0007669"/>
    <property type="project" value="TreeGrafter"/>
</dbReference>
<evidence type="ECO:0000256" key="7">
    <source>
        <dbReference type="ARBA" id="ARBA00022884"/>
    </source>
</evidence>
<keyword evidence="5" id="KW-0698">rRNA processing</keyword>
<sequence>MSADLLKICDPLAYYNQFLLESVYPDGRSISRFRPILLQLGINGKLSGSSLARQGGATVTCRIESSLIPVSDAPVIVPVIQAAPNVSKNFVEDGMVMITQLIAQNCFCGKDALKTAGGRLTWLLHLHIMILSVDGALCDALCTCVAGALVDLRLPKVSLNWDEDIPIDITKVELSETFHHIEITDIPVSCTFIVHEGPNKEMKILCDPVSELYRIIPHKIVVVTGNNGRIHRINQLGSCGGDSTMQRVVHIAIKRQKLLADALIRARDAHLLMERKK</sequence>
<proteinExistence type="inferred from homology"/>
<dbReference type="GO" id="GO:0000177">
    <property type="term" value="C:cytoplasmic exosome (RNase complex)"/>
    <property type="evidence" value="ECO:0007669"/>
    <property type="project" value="TreeGrafter"/>
</dbReference>
<dbReference type="STRING" id="103827.A0A0N5CM06"/>
<dbReference type="OMA" id="FKQGECG"/>
<dbReference type="InterPro" id="IPR036345">
    <property type="entry name" value="ExoRNase_PH_dom2_sf"/>
</dbReference>
<evidence type="ECO:0000313" key="13">
    <source>
        <dbReference type="WBParaSite" id="TCLT_0000116701-mRNA-1"/>
    </source>
</evidence>
<dbReference type="SUPFAM" id="SSF54211">
    <property type="entry name" value="Ribosomal protein S5 domain 2-like"/>
    <property type="match status" value="1"/>
</dbReference>
<keyword evidence="6" id="KW-0271">Exosome</keyword>
<dbReference type="PANTHER" id="PTHR11097:SF9">
    <property type="entry name" value="EXOSOME COMPLEX COMPONENT RRP43"/>
    <property type="match status" value="1"/>
</dbReference>
<evidence type="ECO:0000256" key="4">
    <source>
        <dbReference type="ARBA" id="ARBA00022490"/>
    </source>
</evidence>
<evidence type="ECO:0000256" key="3">
    <source>
        <dbReference type="ARBA" id="ARBA00006678"/>
    </source>
</evidence>
<dbReference type="InterPro" id="IPR020568">
    <property type="entry name" value="Ribosomal_Su5_D2-typ_SF"/>
</dbReference>
<dbReference type="InterPro" id="IPR050590">
    <property type="entry name" value="Exosome_comp_Rrp42_subfam"/>
</dbReference>
<dbReference type="InterPro" id="IPR027408">
    <property type="entry name" value="PNPase/RNase_PH_dom_sf"/>
</dbReference>
<name>A0A0N5CM06_THECL</name>
<evidence type="ECO:0000256" key="8">
    <source>
        <dbReference type="ARBA" id="ARBA00023242"/>
    </source>
</evidence>
<comment type="similarity">
    <text evidence="3">Belongs to the RNase PH family.</text>
</comment>
<dbReference type="Proteomes" id="UP000276776">
    <property type="component" value="Unassembled WGS sequence"/>
</dbReference>
<dbReference type="Gene3D" id="3.30.230.70">
    <property type="entry name" value="GHMP Kinase, N-terminal domain"/>
    <property type="match status" value="1"/>
</dbReference>
<keyword evidence="8" id="KW-0539">Nucleus</keyword>
<evidence type="ECO:0000313" key="12">
    <source>
        <dbReference type="Proteomes" id="UP000276776"/>
    </source>
</evidence>
<dbReference type="GO" id="GO:0071028">
    <property type="term" value="P:nuclear mRNA surveillance"/>
    <property type="evidence" value="ECO:0007669"/>
    <property type="project" value="TreeGrafter"/>
</dbReference>
<evidence type="ECO:0000313" key="11">
    <source>
        <dbReference type="EMBL" id="VDM96455.1"/>
    </source>
</evidence>
<accession>A0A0N5CM06</accession>
<evidence type="ECO:0000256" key="2">
    <source>
        <dbReference type="ARBA" id="ARBA00004604"/>
    </source>
</evidence>
<gene>
    <name evidence="11" type="ORF">TCLT_LOCUS1168</name>
</gene>
<protein>
    <recommendedName>
        <fullName evidence="9">Ribosomal RNA-processing protein 43</fullName>
    </recommendedName>
</protein>
<dbReference type="GO" id="GO:0034475">
    <property type="term" value="P:U4 snRNA 3'-end processing"/>
    <property type="evidence" value="ECO:0007669"/>
    <property type="project" value="TreeGrafter"/>
</dbReference>
<dbReference type="PANTHER" id="PTHR11097">
    <property type="entry name" value="EXOSOME COMPLEX EXONUCLEASE RIBOSOMAL RNA PROCESSING PROTEIN"/>
    <property type="match status" value="1"/>
</dbReference>
<evidence type="ECO:0000256" key="5">
    <source>
        <dbReference type="ARBA" id="ARBA00022552"/>
    </source>
</evidence>
<dbReference type="WBParaSite" id="TCLT_0000116701-mRNA-1">
    <property type="protein sequence ID" value="TCLT_0000116701-mRNA-1"/>
    <property type="gene ID" value="TCLT_0000116701"/>
</dbReference>
<organism evidence="13">
    <name type="scientific">Thelazia callipaeda</name>
    <name type="common">Oriental eyeworm</name>
    <name type="synonym">Parasitic nematode</name>
    <dbReference type="NCBI Taxonomy" id="103827"/>
    <lineage>
        <taxon>Eukaryota</taxon>
        <taxon>Metazoa</taxon>
        <taxon>Ecdysozoa</taxon>
        <taxon>Nematoda</taxon>
        <taxon>Chromadorea</taxon>
        <taxon>Rhabditida</taxon>
        <taxon>Spirurina</taxon>
        <taxon>Spiruromorpha</taxon>
        <taxon>Thelazioidea</taxon>
        <taxon>Thelaziidae</taxon>
        <taxon>Thelazia</taxon>
    </lineage>
</organism>
<dbReference type="EMBL" id="UYYF01000128">
    <property type="protein sequence ID" value="VDM96455.1"/>
    <property type="molecule type" value="Genomic_DNA"/>
</dbReference>